<proteinExistence type="predicted"/>
<protein>
    <submittedName>
        <fullName evidence="2">Uncharacterized protein</fullName>
    </submittedName>
</protein>
<gene>
    <name evidence="2" type="ORF">ASPWEDRAFT_175218</name>
</gene>
<organism evidence="2 3">
    <name type="scientific">Aspergillus wentii DTO 134E9</name>
    <dbReference type="NCBI Taxonomy" id="1073089"/>
    <lineage>
        <taxon>Eukaryota</taxon>
        <taxon>Fungi</taxon>
        <taxon>Dikarya</taxon>
        <taxon>Ascomycota</taxon>
        <taxon>Pezizomycotina</taxon>
        <taxon>Eurotiomycetes</taxon>
        <taxon>Eurotiomycetidae</taxon>
        <taxon>Eurotiales</taxon>
        <taxon>Aspergillaceae</taxon>
        <taxon>Aspergillus</taxon>
        <taxon>Aspergillus subgen. Cremei</taxon>
    </lineage>
</organism>
<dbReference type="RefSeq" id="XP_040685575.1">
    <property type="nucleotide sequence ID" value="XM_040831332.1"/>
</dbReference>
<feature type="compositionally biased region" description="Polar residues" evidence="1">
    <location>
        <begin position="1"/>
        <end position="23"/>
    </location>
</feature>
<dbReference type="AlphaFoldDB" id="A0A1L9RAG9"/>
<reference evidence="3" key="1">
    <citation type="journal article" date="2017" name="Genome Biol.">
        <title>Comparative genomics reveals high biological diversity and specific adaptations in the industrially and medically important fungal genus Aspergillus.</title>
        <authorList>
            <person name="de Vries R.P."/>
            <person name="Riley R."/>
            <person name="Wiebenga A."/>
            <person name="Aguilar-Osorio G."/>
            <person name="Amillis S."/>
            <person name="Uchima C.A."/>
            <person name="Anderluh G."/>
            <person name="Asadollahi M."/>
            <person name="Askin M."/>
            <person name="Barry K."/>
            <person name="Battaglia E."/>
            <person name="Bayram O."/>
            <person name="Benocci T."/>
            <person name="Braus-Stromeyer S.A."/>
            <person name="Caldana C."/>
            <person name="Canovas D."/>
            <person name="Cerqueira G.C."/>
            <person name="Chen F."/>
            <person name="Chen W."/>
            <person name="Choi C."/>
            <person name="Clum A."/>
            <person name="Dos Santos R.A."/>
            <person name="Damasio A.R."/>
            <person name="Diallinas G."/>
            <person name="Emri T."/>
            <person name="Fekete E."/>
            <person name="Flipphi M."/>
            <person name="Freyberg S."/>
            <person name="Gallo A."/>
            <person name="Gournas C."/>
            <person name="Habgood R."/>
            <person name="Hainaut M."/>
            <person name="Harispe M.L."/>
            <person name="Henrissat B."/>
            <person name="Hilden K.S."/>
            <person name="Hope R."/>
            <person name="Hossain A."/>
            <person name="Karabika E."/>
            <person name="Karaffa L."/>
            <person name="Karanyi Z."/>
            <person name="Krasevec N."/>
            <person name="Kuo A."/>
            <person name="Kusch H."/>
            <person name="LaButti K."/>
            <person name="Lagendijk E.L."/>
            <person name="Lapidus A."/>
            <person name="Levasseur A."/>
            <person name="Lindquist E."/>
            <person name="Lipzen A."/>
            <person name="Logrieco A.F."/>
            <person name="MacCabe A."/>
            <person name="Maekelae M.R."/>
            <person name="Malavazi I."/>
            <person name="Melin P."/>
            <person name="Meyer V."/>
            <person name="Mielnichuk N."/>
            <person name="Miskei M."/>
            <person name="Molnar A.P."/>
            <person name="Mule G."/>
            <person name="Ngan C.Y."/>
            <person name="Orejas M."/>
            <person name="Orosz E."/>
            <person name="Ouedraogo J.P."/>
            <person name="Overkamp K.M."/>
            <person name="Park H.-S."/>
            <person name="Perrone G."/>
            <person name="Piumi F."/>
            <person name="Punt P.J."/>
            <person name="Ram A.F."/>
            <person name="Ramon A."/>
            <person name="Rauscher S."/>
            <person name="Record E."/>
            <person name="Riano-Pachon D.M."/>
            <person name="Robert V."/>
            <person name="Roehrig J."/>
            <person name="Ruller R."/>
            <person name="Salamov A."/>
            <person name="Salih N.S."/>
            <person name="Samson R.A."/>
            <person name="Sandor E."/>
            <person name="Sanguinetti M."/>
            <person name="Schuetze T."/>
            <person name="Sepcic K."/>
            <person name="Shelest E."/>
            <person name="Sherlock G."/>
            <person name="Sophianopoulou V."/>
            <person name="Squina F.M."/>
            <person name="Sun H."/>
            <person name="Susca A."/>
            <person name="Todd R.B."/>
            <person name="Tsang A."/>
            <person name="Unkles S.E."/>
            <person name="van de Wiele N."/>
            <person name="van Rossen-Uffink D."/>
            <person name="Oliveira J.V."/>
            <person name="Vesth T.C."/>
            <person name="Visser J."/>
            <person name="Yu J.-H."/>
            <person name="Zhou M."/>
            <person name="Andersen M.R."/>
            <person name="Archer D.B."/>
            <person name="Baker S.E."/>
            <person name="Benoit I."/>
            <person name="Brakhage A.A."/>
            <person name="Braus G.H."/>
            <person name="Fischer R."/>
            <person name="Frisvad J.C."/>
            <person name="Goldman G.H."/>
            <person name="Houbraken J."/>
            <person name="Oakley B."/>
            <person name="Pocsi I."/>
            <person name="Scazzocchio C."/>
            <person name="Seiboth B."/>
            <person name="vanKuyk P.A."/>
            <person name="Wortman J."/>
            <person name="Dyer P.S."/>
            <person name="Grigoriev I.V."/>
        </authorList>
    </citation>
    <scope>NUCLEOTIDE SEQUENCE [LARGE SCALE GENOMIC DNA]</scope>
    <source>
        <strain evidence="3">DTO 134E9</strain>
    </source>
</reference>
<name>A0A1L9RAG9_ASPWE</name>
<accession>A0A1L9RAG9</accession>
<dbReference type="VEuPathDB" id="FungiDB:ASPWEDRAFT_175218"/>
<evidence type="ECO:0000313" key="3">
    <source>
        <dbReference type="Proteomes" id="UP000184383"/>
    </source>
</evidence>
<keyword evidence="3" id="KW-1185">Reference proteome</keyword>
<evidence type="ECO:0000313" key="2">
    <source>
        <dbReference type="EMBL" id="OJJ31898.1"/>
    </source>
</evidence>
<dbReference type="EMBL" id="KV878215">
    <property type="protein sequence ID" value="OJJ31898.1"/>
    <property type="molecule type" value="Genomic_DNA"/>
</dbReference>
<sequence length="66" mass="7252">MPPSQPKSFKGSSTKAYNGSQNLDHADISFKEKDSKPKTSFPQTPAEKQQDFAGIGLGAESTWHKR</sequence>
<feature type="compositionally biased region" description="Basic and acidic residues" evidence="1">
    <location>
        <begin position="24"/>
        <end position="37"/>
    </location>
</feature>
<feature type="compositionally biased region" description="Polar residues" evidence="1">
    <location>
        <begin position="38"/>
        <end position="47"/>
    </location>
</feature>
<evidence type="ECO:0000256" key="1">
    <source>
        <dbReference type="SAM" id="MobiDB-lite"/>
    </source>
</evidence>
<dbReference type="Proteomes" id="UP000184383">
    <property type="component" value="Unassembled WGS sequence"/>
</dbReference>
<feature type="region of interest" description="Disordered" evidence="1">
    <location>
        <begin position="1"/>
        <end position="66"/>
    </location>
</feature>
<dbReference type="GeneID" id="63747180"/>